<accession>A0A9P0D1V7</accession>
<dbReference type="Proteomes" id="UP001153636">
    <property type="component" value="Chromosome 6"/>
</dbReference>
<sequence>MIDESTPDELCKSLCCENYILRRYPLFDQSCKTSLPVTLSTHNKQRLRVSDVYSSNSDDEETKNKKQPLIAIENNYVQPLIAKENNYVVVAFLGKKAVKHYVGVIISEDVEDFTVKFMQRMHSTNKFTFPNVEDISMVHKKDIVLVLSQPSINTRGQHLLADNHFQYLL</sequence>
<keyword evidence="2" id="KW-1185">Reference proteome</keyword>
<dbReference type="OrthoDB" id="6783693at2759"/>
<name>A0A9P0D1V7_9CUCU</name>
<gene>
    <name evidence="1" type="ORF">PSYICH_LOCUS12714</name>
</gene>
<proteinExistence type="predicted"/>
<organism evidence="1 2">
    <name type="scientific">Psylliodes chrysocephalus</name>
    <dbReference type="NCBI Taxonomy" id="3402493"/>
    <lineage>
        <taxon>Eukaryota</taxon>
        <taxon>Metazoa</taxon>
        <taxon>Ecdysozoa</taxon>
        <taxon>Arthropoda</taxon>
        <taxon>Hexapoda</taxon>
        <taxon>Insecta</taxon>
        <taxon>Pterygota</taxon>
        <taxon>Neoptera</taxon>
        <taxon>Endopterygota</taxon>
        <taxon>Coleoptera</taxon>
        <taxon>Polyphaga</taxon>
        <taxon>Cucujiformia</taxon>
        <taxon>Chrysomeloidea</taxon>
        <taxon>Chrysomelidae</taxon>
        <taxon>Galerucinae</taxon>
        <taxon>Alticini</taxon>
        <taxon>Psylliodes</taxon>
    </lineage>
</organism>
<evidence type="ECO:0000313" key="1">
    <source>
        <dbReference type="EMBL" id="CAH1112380.1"/>
    </source>
</evidence>
<evidence type="ECO:0000313" key="2">
    <source>
        <dbReference type="Proteomes" id="UP001153636"/>
    </source>
</evidence>
<reference evidence="1" key="1">
    <citation type="submission" date="2022-01" db="EMBL/GenBank/DDBJ databases">
        <authorList>
            <person name="King R."/>
        </authorList>
    </citation>
    <scope>NUCLEOTIDE SEQUENCE</scope>
</reference>
<protein>
    <submittedName>
        <fullName evidence="1">Uncharacterized protein</fullName>
    </submittedName>
</protein>
<dbReference type="EMBL" id="OV651818">
    <property type="protein sequence ID" value="CAH1112380.1"/>
    <property type="molecule type" value="Genomic_DNA"/>
</dbReference>
<dbReference type="AlphaFoldDB" id="A0A9P0D1V7"/>